<sequence length="622" mass="68946">MDDETAPSDIEKIFASGRRSRSNSLAQQKFSSRSEGNAIQQEKPVKMPGRLSLSAQGDKKMQQEPRLSLSAQGNKKIQQEQAEKNDFRPIPKPRSKPPPAASNRNLQNAAPSEGLVPGSLIEENEIAPVHVYNDAVQKGNETKNESTLKSSNDYSEEQFKNDDVQSAPNPDDQEEGLHQPEQNIQSEMPTYDGNEDILSSPSFASPTLPIEQPPSAETHPKNRTTDDRPDQNTTTVQQNSSRAQLVQPGAPYGTKSKVIYSRNKQKDNGVPITERTKLRDQLFDSEERNRILRQRLDKLSMKSEQLIDENIAIKRQLEQGLQTDHLINSLDQIGCLPPMLMPVLWAPWDPQQNLNADIDSLAAKAKALESALIAAASVPQSHYDQFARPSFRQTPSTERSQRRPATAGATRRSSFTNAKQQSSNEPLVPPLQLALTDRSVVSSQTKPPRATNPPRASSGSTQWRSGRPRSSESLLRESQKNGKRPRTSSAAGRPPPRPSSVGPSQRAVADDLLESGLSVSKKPVFPGQQSTRAIAPFQPNNYLDVQPGYEAKFIRQNGLLDQGIIRYVGVLPNKKEPYMGIELHLPNGKHDGVYRGRRYFNCSPHAGIFVPHSKIITVWKST</sequence>
<dbReference type="PROSITE" id="PS50245">
    <property type="entry name" value="CAP_GLY_2"/>
    <property type="match status" value="1"/>
</dbReference>
<dbReference type="SMART" id="SM01052">
    <property type="entry name" value="CAP_GLY"/>
    <property type="match status" value="1"/>
</dbReference>
<feature type="region of interest" description="Disordered" evidence="1">
    <location>
        <begin position="389"/>
        <end position="505"/>
    </location>
</feature>
<feature type="compositionally biased region" description="Polar residues" evidence="1">
    <location>
        <begin position="231"/>
        <end position="244"/>
    </location>
</feature>
<evidence type="ECO:0000313" key="4">
    <source>
        <dbReference type="WBParaSite" id="PSAMB.scaffold2106size25354.g16403.t1"/>
    </source>
</evidence>
<name>A0A914VM67_9BILA</name>
<dbReference type="AlphaFoldDB" id="A0A914VM67"/>
<reference evidence="4" key="1">
    <citation type="submission" date="2022-11" db="UniProtKB">
        <authorList>
            <consortium name="WormBaseParasite"/>
        </authorList>
    </citation>
    <scope>IDENTIFICATION</scope>
</reference>
<keyword evidence="3" id="KW-1185">Reference proteome</keyword>
<dbReference type="PROSITE" id="PS00845">
    <property type="entry name" value="CAP_GLY_1"/>
    <property type="match status" value="1"/>
</dbReference>
<feature type="compositionally biased region" description="Basic and acidic residues" evidence="1">
    <location>
        <begin position="77"/>
        <end position="89"/>
    </location>
</feature>
<evidence type="ECO:0000313" key="3">
    <source>
        <dbReference type="Proteomes" id="UP000887566"/>
    </source>
</evidence>
<feature type="domain" description="CAP-Gly" evidence="2">
    <location>
        <begin position="569"/>
        <end position="611"/>
    </location>
</feature>
<feature type="region of interest" description="Disordered" evidence="1">
    <location>
        <begin position="137"/>
        <end position="271"/>
    </location>
</feature>
<feature type="compositionally biased region" description="Polar residues" evidence="1">
    <location>
        <begin position="454"/>
        <end position="463"/>
    </location>
</feature>
<dbReference type="InterPro" id="IPR000938">
    <property type="entry name" value="CAP-Gly_domain"/>
</dbReference>
<evidence type="ECO:0000256" key="1">
    <source>
        <dbReference type="SAM" id="MobiDB-lite"/>
    </source>
</evidence>
<protein>
    <submittedName>
        <fullName evidence="4">CAP-Gly domain-containing protein</fullName>
    </submittedName>
</protein>
<feature type="compositionally biased region" description="Polar residues" evidence="1">
    <location>
        <begin position="411"/>
        <end position="425"/>
    </location>
</feature>
<dbReference type="InterPro" id="IPR036859">
    <property type="entry name" value="CAP-Gly_dom_sf"/>
</dbReference>
<dbReference type="Proteomes" id="UP000887566">
    <property type="component" value="Unplaced"/>
</dbReference>
<proteinExistence type="predicted"/>
<feature type="compositionally biased region" description="Basic and acidic residues" evidence="1">
    <location>
        <begin position="218"/>
        <end position="230"/>
    </location>
</feature>
<dbReference type="SUPFAM" id="SSF74924">
    <property type="entry name" value="Cap-Gly domain"/>
    <property type="match status" value="1"/>
</dbReference>
<evidence type="ECO:0000259" key="2">
    <source>
        <dbReference type="PROSITE" id="PS50245"/>
    </source>
</evidence>
<dbReference type="WBParaSite" id="PSAMB.scaffold2106size25354.g16403.t1">
    <property type="protein sequence ID" value="PSAMB.scaffold2106size25354.g16403.t1"/>
    <property type="gene ID" value="PSAMB.scaffold2106size25354.g16403"/>
</dbReference>
<organism evidence="3 4">
    <name type="scientific">Plectus sambesii</name>
    <dbReference type="NCBI Taxonomy" id="2011161"/>
    <lineage>
        <taxon>Eukaryota</taxon>
        <taxon>Metazoa</taxon>
        <taxon>Ecdysozoa</taxon>
        <taxon>Nematoda</taxon>
        <taxon>Chromadorea</taxon>
        <taxon>Plectida</taxon>
        <taxon>Plectina</taxon>
        <taxon>Plectoidea</taxon>
        <taxon>Plectidae</taxon>
        <taxon>Plectus</taxon>
    </lineage>
</organism>
<feature type="compositionally biased region" description="Polar residues" evidence="1">
    <location>
        <begin position="22"/>
        <end position="40"/>
    </location>
</feature>
<dbReference type="Pfam" id="PF01302">
    <property type="entry name" value="CAP_GLY"/>
    <property type="match status" value="1"/>
</dbReference>
<dbReference type="Gene3D" id="2.30.30.190">
    <property type="entry name" value="CAP Gly-rich-like domain"/>
    <property type="match status" value="1"/>
</dbReference>
<feature type="region of interest" description="Disordered" evidence="1">
    <location>
        <begin position="1"/>
        <end position="121"/>
    </location>
</feature>
<feature type="compositionally biased region" description="Pro residues" evidence="1">
    <location>
        <begin position="90"/>
        <end position="100"/>
    </location>
</feature>
<accession>A0A914VM67</accession>